<dbReference type="PANTHER" id="PTHR34846">
    <property type="entry name" value="4-CARBOXYMUCONOLACTONE DECARBOXYLASE FAMILY PROTEIN (AFU_ORTHOLOGUE AFUA_6G11590)"/>
    <property type="match status" value="1"/>
</dbReference>
<dbReference type="SUPFAM" id="SSF69118">
    <property type="entry name" value="AhpD-like"/>
    <property type="match status" value="1"/>
</dbReference>
<gene>
    <name evidence="2" type="ORF">FNL38_105401</name>
</gene>
<dbReference type="GO" id="GO:0051920">
    <property type="term" value="F:peroxiredoxin activity"/>
    <property type="evidence" value="ECO:0007669"/>
    <property type="project" value="InterPro"/>
</dbReference>
<dbReference type="InterPro" id="IPR004675">
    <property type="entry name" value="AhpD_core"/>
</dbReference>
<proteinExistence type="predicted"/>
<sequence length="157" mass="17612">MSTIESRPHATQRLSVTDIDPEAYKGMLAIEKYVHAGDLESKTLHLLKIRASQINGCAYCLDMHTTESRKDGEDQRRLDVLAAWREASSWFSEAEQAVLELTEEVTLIGKGGVSDEVWARVKASYSENQIIRLLMAISAINTWNRLAISTHQELAPL</sequence>
<dbReference type="Gene3D" id="1.20.1290.10">
    <property type="entry name" value="AhpD-like"/>
    <property type="match status" value="1"/>
</dbReference>
<dbReference type="EMBL" id="VNIQ01000005">
    <property type="protein sequence ID" value="TYQ03251.1"/>
    <property type="molecule type" value="Genomic_DNA"/>
</dbReference>
<comment type="caution">
    <text evidence="2">The sequence shown here is derived from an EMBL/GenBank/DDBJ whole genome shotgun (WGS) entry which is preliminary data.</text>
</comment>
<dbReference type="PANTHER" id="PTHR34846:SF10">
    <property type="entry name" value="CYTOPLASMIC PROTEIN"/>
    <property type="match status" value="1"/>
</dbReference>
<evidence type="ECO:0000313" key="2">
    <source>
        <dbReference type="EMBL" id="TYQ03251.1"/>
    </source>
</evidence>
<name>A0A652YN11_NOCGL</name>
<dbReference type="AlphaFoldDB" id="A0A652YN11"/>
<organism evidence="2">
    <name type="scientific">Nocardia globerula</name>
    <dbReference type="NCBI Taxonomy" id="1818"/>
    <lineage>
        <taxon>Bacteria</taxon>
        <taxon>Bacillati</taxon>
        <taxon>Actinomycetota</taxon>
        <taxon>Actinomycetes</taxon>
        <taxon>Mycobacteriales</taxon>
        <taxon>Nocardiaceae</taxon>
        <taxon>Nocardia</taxon>
    </lineage>
</organism>
<dbReference type="InterPro" id="IPR003779">
    <property type="entry name" value="CMD-like"/>
</dbReference>
<dbReference type="Pfam" id="PF02627">
    <property type="entry name" value="CMD"/>
    <property type="match status" value="1"/>
</dbReference>
<keyword evidence="2" id="KW-0560">Oxidoreductase</keyword>
<reference evidence="2" key="1">
    <citation type="submission" date="2019-07" db="EMBL/GenBank/DDBJ databases">
        <title>Genomic Encyclopedia of Type Strains, Phase IV (KMG-IV): sequencing the most valuable type-strain genomes for metagenomic binning, comparative biology and taxonomic classification.</title>
        <authorList>
            <person name="Goeker M."/>
        </authorList>
    </citation>
    <scope>NUCLEOTIDE SEQUENCE</scope>
    <source>
        <strain evidence="2">DSM 44596</strain>
    </source>
</reference>
<dbReference type="InterPro" id="IPR029032">
    <property type="entry name" value="AhpD-like"/>
</dbReference>
<accession>A0A652YN11</accession>
<protein>
    <submittedName>
        <fullName evidence="2">AhpD family alkylhydroperoxidase</fullName>
    </submittedName>
</protein>
<keyword evidence="2" id="KW-0575">Peroxidase</keyword>
<dbReference type="NCBIfam" id="TIGR00778">
    <property type="entry name" value="ahpD_dom"/>
    <property type="match status" value="1"/>
</dbReference>
<feature type="domain" description="Carboxymuconolactone decarboxylase-like" evidence="1">
    <location>
        <begin position="21"/>
        <end position="103"/>
    </location>
</feature>
<evidence type="ECO:0000259" key="1">
    <source>
        <dbReference type="Pfam" id="PF02627"/>
    </source>
</evidence>